<name>A0ACC1HCV1_9FUNG</name>
<sequence>MNGFYSSGVKGDGALAGVVLIILGLYFSFIAHRHPKMTMHTSIWLVLFSLTYFLCVRVNPPIPTNMTRRVLYLILSMGMAALATMIIRCFKFFHIRENLALIFQGGAAGVAFSFYLLSLYDNGLIGKNGARVVFIMFWVVFGLFLNLFYPRYMAPAVYPIIGAYLFMVGVDCFARTGWIVHLALFTHAYPDAFYHTSRGTQSEIAATLILAVMGCAFQRHQLLYWENAPFDIY</sequence>
<protein>
    <submittedName>
        <fullName evidence="1">Uncharacterized protein</fullName>
    </submittedName>
</protein>
<dbReference type="Proteomes" id="UP001145114">
    <property type="component" value="Unassembled WGS sequence"/>
</dbReference>
<evidence type="ECO:0000313" key="2">
    <source>
        <dbReference type="Proteomes" id="UP001145114"/>
    </source>
</evidence>
<comment type="caution">
    <text evidence="1">The sequence shown here is derived from an EMBL/GenBank/DDBJ whole genome shotgun (WGS) entry which is preliminary data.</text>
</comment>
<dbReference type="EMBL" id="JAMZIH010005980">
    <property type="protein sequence ID" value="KAJ1674420.1"/>
    <property type="molecule type" value="Genomic_DNA"/>
</dbReference>
<evidence type="ECO:0000313" key="1">
    <source>
        <dbReference type="EMBL" id="KAJ1674420.1"/>
    </source>
</evidence>
<accession>A0ACC1HCV1</accession>
<reference evidence="1" key="1">
    <citation type="submission" date="2022-06" db="EMBL/GenBank/DDBJ databases">
        <title>Phylogenomic reconstructions and comparative analyses of Kickxellomycotina fungi.</title>
        <authorList>
            <person name="Reynolds N.K."/>
            <person name="Stajich J.E."/>
            <person name="Barry K."/>
            <person name="Grigoriev I.V."/>
            <person name="Crous P."/>
            <person name="Smith M.E."/>
        </authorList>
    </citation>
    <scope>NUCLEOTIDE SEQUENCE</scope>
    <source>
        <strain evidence="1">RSA 2271</strain>
    </source>
</reference>
<keyword evidence="2" id="KW-1185">Reference proteome</keyword>
<organism evidence="1 2">
    <name type="scientific">Spiromyces aspiralis</name>
    <dbReference type="NCBI Taxonomy" id="68401"/>
    <lineage>
        <taxon>Eukaryota</taxon>
        <taxon>Fungi</taxon>
        <taxon>Fungi incertae sedis</taxon>
        <taxon>Zoopagomycota</taxon>
        <taxon>Kickxellomycotina</taxon>
        <taxon>Kickxellomycetes</taxon>
        <taxon>Kickxellales</taxon>
        <taxon>Kickxellaceae</taxon>
        <taxon>Spiromyces</taxon>
    </lineage>
</organism>
<gene>
    <name evidence="1" type="ORF">EV182_003310</name>
</gene>
<proteinExistence type="predicted"/>